<dbReference type="InterPro" id="IPR032465">
    <property type="entry name" value="ACMSD"/>
</dbReference>
<dbReference type="GO" id="GO:0005737">
    <property type="term" value="C:cytoplasm"/>
    <property type="evidence" value="ECO:0007669"/>
    <property type="project" value="TreeGrafter"/>
</dbReference>
<sequence>MSKTLEGLTIGAGRDKSKVTFLPEPEPRPRHYTVISVDDHLVEPPETFEGRMPARFAESAPRIIEHTDGAQYWKLEDRLIPIAGTNAVSGRPPAEYSMDSSRLEHMRRGCWDIHHRITDMDLAGVYASVCFPSMVAGFGGARFVETKDHDLGFAAMQAWNDWAIEDWAGAYPDRMVPLAITWLGDAQLAADEVRRNAARGCHVLSFLDQPEKLGLPSIHTGYWDPLFQACVETDTSLNLHVGSSSWICSGSSDGPAEIITSLFFAGAAIATSDWLFSKIPLRFPTLKIVLSEGGIGWLPALMDRIEHCMRYKDFTGNWVNETAHPNEVLLNSFWFCALDDSAGFQMMNRLNPDQVMVEMDYPHADSTWPDTQHYLQKHIGHLPDDIIQKVTWKNAAALYGLDIPASVLQGSW</sequence>
<evidence type="ECO:0000259" key="2">
    <source>
        <dbReference type="Pfam" id="PF04909"/>
    </source>
</evidence>
<accession>A0A6J6ZJD1</accession>
<dbReference type="EMBL" id="CAFAAJ010000198">
    <property type="protein sequence ID" value="CAB4821931.1"/>
    <property type="molecule type" value="Genomic_DNA"/>
</dbReference>
<proteinExistence type="predicted"/>
<dbReference type="AlphaFoldDB" id="A0A6J6ZJD1"/>
<protein>
    <submittedName>
        <fullName evidence="4">Unannotated protein</fullName>
    </submittedName>
</protein>
<dbReference type="PANTHER" id="PTHR21240">
    <property type="entry name" value="2-AMINO-3-CARBOXYLMUCONATE-6-SEMIALDEHYDE DECARBOXYLASE"/>
    <property type="match status" value="1"/>
</dbReference>
<gene>
    <name evidence="3" type="ORF">UFOPK2602_00113</name>
    <name evidence="4" type="ORF">UFOPK3001_02238</name>
</gene>
<evidence type="ECO:0000256" key="1">
    <source>
        <dbReference type="ARBA" id="ARBA00023239"/>
    </source>
</evidence>
<dbReference type="GO" id="GO:0016787">
    <property type="term" value="F:hydrolase activity"/>
    <property type="evidence" value="ECO:0007669"/>
    <property type="project" value="InterPro"/>
</dbReference>
<dbReference type="InterPro" id="IPR006680">
    <property type="entry name" value="Amidohydro-rel"/>
</dbReference>
<dbReference type="GO" id="GO:0016831">
    <property type="term" value="F:carboxy-lyase activity"/>
    <property type="evidence" value="ECO:0007669"/>
    <property type="project" value="InterPro"/>
</dbReference>
<reference evidence="4" key="1">
    <citation type="submission" date="2020-05" db="EMBL/GenBank/DDBJ databases">
        <authorList>
            <person name="Chiriac C."/>
            <person name="Salcher M."/>
            <person name="Ghai R."/>
            <person name="Kavagutti S V."/>
        </authorList>
    </citation>
    <scope>NUCLEOTIDE SEQUENCE</scope>
</reference>
<dbReference type="PANTHER" id="PTHR21240:SF28">
    <property type="entry name" value="ISO-OROTATE DECARBOXYLASE (EUROFUNG)"/>
    <property type="match status" value="1"/>
</dbReference>
<dbReference type="Pfam" id="PF04909">
    <property type="entry name" value="Amidohydro_2"/>
    <property type="match status" value="1"/>
</dbReference>
<dbReference type="Gene3D" id="3.20.20.140">
    <property type="entry name" value="Metal-dependent hydrolases"/>
    <property type="match status" value="1"/>
</dbReference>
<dbReference type="SUPFAM" id="SSF51556">
    <property type="entry name" value="Metallo-dependent hydrolases"/>
    <property type="match status" value="1"/>
</dbReference>
<evidence type="ECO:0000313" key="4">
    <source>
        <dbReference type="EMBL" id="CAB4821931.1"/>
    </source>
</evidence>
<organism evidence="4">
    <name type="scientific">freshwater metagenome</name>
    <dbReference type="NCBI Taxonomy" id="449393"/>
    <lineage>
        <taxon>unclassified sequences</taxon>
        <taxon>metagenomes</taxon>
        <taxon>ecological metagenomes</taxon>
    </lineage>
</organism>
<dbReference type="InterPro" id="IPR032466">
    <property type="entry name" value="Metal_Hydrolase"/>
</dbReference>
<evidence type="ECO:0000313" key="3">
    <source>
        <dbReference type="EMBL" id="CAB4692748.1"/>
    </source>
</evidence>
<dbReference type="GO" id="GO:0019748">
    <property type="term" value="P:secondary metabolic process"/>
    <property type="evidence" value="ECO:0007669"/>
    <property type="project" value="TreeGrafter"/>
</dbReference>
<keyword evidence="1" id="KW-0456">Lyase</keyword>
<name>A0A6J6ZJD1_9ZZZZ</name>
<dbReference type="EMBL" id="CAEZXX010000003">
    <property type="protein sequence ID" value="CAB4692748.1"/>
    <property type="molecule type" value="Genomic_DNA"/>
</dbReference>
<feature type="domain" description="Amidohydrolase-related" evidence="2">
    <location>
        <begin position="106"/>
        <end position="401"/>
    </location>
</feature>